<evidence type="ECO:0000256" key="4">
    <source>
        <dbReference type="ARBA" id="ARBA00022525"/>
    </source>
</evidence>
<dbReference type="STRING" id="1353952.A0A165JMK9"/>
<evidence type="ECO:0000313" key="7">
    <source>
        <dbReference type="EMBL" id="KZT62042.1"/>
    </source>
</evidence>
<sequence length="152" mass="15822">MHAFSTLITLPLVLLAALPALASPTLHPRLHAASPREFNYDHHHYTHTRTADSRQTAAAVVPAKRNPVGDCNVAGQHCCNTTVSHNSTSASVIAGLLGSSLMPGDNLMMGLDCTPLAPLLSAGGQCTATTVCCSGDQTYNGLINVGCSPFEL</sequence>
<evidence type="ECO:0000256" key="3">
    <source>
        <dbReference type="ARBA" id="ARBA00022512"/>
    </source>
</evidence>
<organism evidence="7 8">
    <name type="scientific">Calocera cornea HHB12733</name>
    <dbReference type="NCBI Taxonomy" id="1353952"/>
    <lineage>
        <taxon>Eukaryota</taxon>
        <taxon>Fungi</taxon>
        <taxon>Dikarya</taxon>
        <taxon>Basidiomycota</taxon>
        <taxon>Agaricomycotina</taxon>
        <taxon>Dacrymycetes</taxon>
        <taxon>Dacrymycetales</taxon>
        <taxon>Dacrymycetaceae</taxon>
        <taxon>Calocera</taxon>
    </lineage>
</organism>
<dbReference type="Proteomes" id="UP000076842">
    <property type="component" value="Unassembled WGS sequence"/>
</dbReference>
<keyword evidence="6" id="KW-0732">Signal</keyword>
<dbReference type="InterPro" id="IPR001338">
    <property type="entry name" value="Class_I_Hydrophobin"/>
</dbReference>
<evidence type="ECO:0000256" key="6">
    <source>
        <dbReference type="RuleBase" id="RU365009"/>
    </source>
</evidence>
<evidence type="ECO:0000256" key="2">
    <source>
        <dbReference type="ARBA" id="ARBA00010446"/>
    </source>
</evidence>
<dbReference type="AlphaFoldDB" id="A0A165JMK9"/>
<dbReference type="OrthoDB" id="4225815at2759"/>
<keyword evidence="5 6" id="KW-1015">Disulfide bond</keyword>
<comment type="similarity">
    <text evidence="2 6">Belongs to the fungal hydrophobin family.</text>
</comment>
<dbReference type="InParanoid" id="A0A165JMK9"/>
<keyword evidence="3 6" id="KW-0134">Cell wall</keyword>
<evidence type="ECO:0000256" key="5">
    <source>
        <dbReference type="ARBA" id="ARBA00023157"/>
    </source>
</evidence>
<evidence type="ECO:0000256" key="1">
    <source>
        <dbReference type="ARBA" id="ARBA00004191"/>
    </source>
</evidence>
<evidence type="ECO:0000313" key="8">
    <source>
        <dbReference type="Proteomes" id="UP000076842"/>
    </source>
</evidence>
<comment type="subcellular location">
    <subcellularLocation>
        <location evidence="1 6">Secreted</location>
        <location evidence="1 6">Cell wall</location>
    </subcellularLocation>
</comment>
<gene>
    <name evidence="7" type="ORF">CALCODRAFT_490606</name>
</gene>
<reference evidence="7 8" key="1">
    <citation type="journal article" date="2016" name="Mol. Biol. Evol.">
        <title>Comparative Genomics of Early-Diverging Mushroom-Forming Fungi Provides Insights into the Origins of Lignocellulose Decay Capabilities.</title>
        <authorList>
            <person name="Nagy L.G."/>
            <person name="Riley R."/>
            <person name="Tritt A."/>
            <person name="Adam C."/>
            <person name="Daum C."/>
            <person name="Floudas D."/>
            <person name="Sun H."/>
            <person name="Yadav J.S."/>
            <person name="Pangilinan J."/>
            <person name="Larsson K.H."/>
            <person name="Matsuura K."/>
            <person name="Barry K."/>
            <person name="Labutti K."/>
            <person name="Kuo R."/>
            <person name="Ohm R.A."/>
            <person name="Bhattacharya S.S."/>
            <person name="Shirouzu T."/>
            <person name="Yoshinaga Y."/>
            <person name="Martin F.M."/>
            <person name="Grigoriev I.V."/>
            <person name="Hibbett D.S."/>
        </authorList>
    </citation>
    <scope>NUCLEOTIDE SEQUENCE [LARGE SCALE GENOMIC DNA]</scope>
    <source>
        <strain evidence="7 8">HHB12733</strain>
    </source>
</reference>
<dbReference type="EMBL" id="KV423919">
    <property type="protein sequence ID" value="KZT62042.1"/>
    <property type="molecule type" value="Genomic_DNA"/>
</dbReference>
<dbReference type="Pfam" id="PF01185">
    <property type="entry name" value="Hydrophobin"/>
    <property type="match status" value="1"/>
</dbReference>
<keyword evidence="4 6" id="KW-0964">Secreted</keyword>
<feature type="signal peptide" evidence="6">
    <location>
        <begin position="1"/>
        <end position="22"/>
    </location>
</feature>
<feature type="chain" id="PRO_5013984983" description="Hydrophobin" evidence="6">
    <location>
        <begin position="23"/>
        <end position="152"/>
    </location>
</feature>
<dbReference type="GO" id="GO:0005199">
    <property type="term" value="F:structural constituent of cell wall"/>
    <property type="evidence" value="ECO:0007669"/>
    <property type="project" value="InterPro"/>
</dbReference>
<keyword evidence="8" id="KW-1185">Reference proteome</keyword>
<accession>A0A165JMK9</accession>
<dbReference type="CDD" id="cd23507">
    <property type="entry name" value="hydrophobin_I"/>
    <property type="match status" value="1"/>
</dbReference>
<protein>
    <recommendedName>
        <fullName evidence="6">Hydrophobin</fullName>
    </recommendedName>
</protein>
<dbReference type="SMART" id="SM00075">
    <property type="entry name" value="HYDRO"/>
    <property type="match status" value="1"/>
</dbReference>
<name>A0A165JMK9_9BASI</name>
<dbReference type="GO" id="GO:0009277">
    <property type="term" value="C:fungal-type cell wall"/>
    <property type="evidence" value="ECO:0007669"/>
    <property type="project" value="InterPro"/>
</dbReference>
<proteinExistence type="inferred from homology"/>